<dbReference type="EC" id="7.2.2.6" evidence="16"/>
<dbReference type="NCBIfam" id="TIGR01494">
    <property type="entry name" value="ATPase_P-type"/>
    <property type="match status" value="2"/>
</dbReference>
<dbReference type="HAMAP" id="MF_00285">
    <property type="entry name" value="KdpB"/>
    <property type="match status" value="1"/>
</dbReference>
<keyword evidence="11 16" id="KW-0630">Potassium</keyword>
<feature type="transmembrane region" description="Helical" evidence="16">
    <location>
        <begin position="66"/>
        <end position="85"/>
    </location>
</feature>
<feature type="binding site" evidence="16">
    <location>
        <position position="537"/>
    </location>
    <ligand>
        <name>Mg(2+)</name>
        <dbReference type="ChEBI" id="CHEBI:18420"/>
    </ligand>
</feature>
<keyword evidence="8 16" id="KW-0547">Nucleotide-binding</keyword>
<dbReference type="InterPro" id="IPR001757">
    <property type="entry name" value="P_typ_ATPase"/>
</dbReference>
<keyword evidence="15 16" id="KW-0472">Membrane</keyword>
<dbReference type="InterPro" id="IPR023298">
    <property type="entry name" value="ATPase_P-typ_TM_dom_sf"/>
</dbReference>
<feature type="transmembrane region" description="Helical" evidence="16">
    <location>
        <begin position="629"/>
        <end position="651"/>
    </location>
</feature>
<dbReference type="Gene3D" id="2.70.150.10">
    <property type="entry name" value="Calcium-transporting ATPase, cytoplasmic transduction domain A"/>
    <property type="match status" value="1"/>
</dbReference>
<dbReference type="SFLD" id="SFLDF00027">
    <property type="entry name" value="p-type_atpase"/>
    <property type="match status" value="1"/>
</dbReference>
<accession>A0ABU8X543</accession>
<feature type="binding site" evidence="16">
    <location>
        <position position="410"/>
    </location>
    <ligand>
        <name>ATP</name>
        <dbReference type="ChEBI" id="CHEBI:30616"/>
    </ligand>
</feature>
<evidence type="ECO:0000259" key="17">
    <source>
        <dbReference type="Pfam" id="PF00122"/>
    </source>
</evidence>
<dbReference type="PROSITE" id="PS00154">
    <property type="entry name" value="ATPASE_E1_E2"/>
    <property type="match status" value="1"/>
</dbReference>
<keyword evidence="3 16" id="KW-1003">Cell membrane</keyword>
<dbReference type="Proteomes" id="UP001367030">
    <property type="component" value="Unassembled WGS sequence"/>
</dbReference>
<dbReference type="CDD" id="cd02078">
    <property type="entry name" value="P-type_ATPase_K"/>
    <property type="match status" value="1"/>
</dbReference>
<dbReference type="SUPFAM" id="SSF81665">
    <property type="entry name" value="Calcium ATPase, transmembrane domain M"/>
    <property type="match status" value="1"/>
</dbReference>
<comment type="subunit">
    <text evidence="16">The system is composed of three essential subunits: KdpA, KdpB and KdpC.</text>
</comment>
<dbReference type="PRINTS" id="PR00119">
    <property type="entry name" value="CATATPASE"/>
</dbReference>
<evidence type="ECO:0000256" key="14">
    <source>
        <dbReference type="ARBA" id="ARBA00023065"/>
    </source>
</evidence>
<dbReference type="EMBL" id="JBBKZS010000003">
    <property type="protein sequence ID" value="MEJ8854908.1"/>
    <property type="molecule type" value="Genomic_DNA"/>
</dbReference>
<keyword evidence="12 16" id="KW-1278">Translocase</keyword>
<dbReference type="SUPFAM" id="SSF56784">
    <property type="entry name" value="HAD-like"/>
    <property type="match status" value="1"/>
</dbReference>
<sequence>MQTKTSLSLFDATLLRPALWASVTKLSPRVQWRNPVMFIVYIGSILTSALWLHSMSFPGDTGMSPAFVLAVSIWLWFTVLFANFAEALAEGRSKAQAASLRGLRKDTWAKKLEEPFHGAKWLPQQALDLRKDNVVLVEANDVIPLDGEVIEGVASVDESAITGESAPVVREAGGDFSAVTGGTRVLSDWLVVRITVNPGESFLDRMISMVEAAKRQKTPNEIALTILLVALTIVFLVVTATLLPYSVFSVSVAGAGTVVSLTALVALLVCLIPTTIGGLLSAIGVAGMSRMMQANVIATSGRAVEAAGDVDVLLLDKTGTITHGNRQASAMLPAPGVTAERLARAALLASLADETPEGRSIVELARRGGADDSAVEGTHFVPFTAQTRMSGVDLPAAPNSLDVAPIMLRKGAVDAVRKHVEALGGSLPPQMARAAEEVARRGSTPLAVAEGQRVLGIVELKDIVKVGIKERFAELRRMGIKTVMITGDNKLTAAAIAAEAGVDDFLAEATPEDKLALIRKYQADGSLIAMTGDGTNDAPALAQADVAVAMGSGTQAAKEAGNMVDLDSNPTKLLEVVETGKALLMTRGSLTTFSIANDVAKYFAIIPAIFVSTYPQLGALNVMKLASPSSAILSAVIFNALVIVFLIPLALKGVRYRPIGAASLLRRNLAIYGLGGLIVPFIGIKLIDWLLVAVGLV</sequence>
<comment type="similarity">
    <text evidence="16">Belongs to the cation transport ATPase (P-type) (TC 3.A.3) family. Type IA subfamily.</text>
</comment>
<feature type="binding site" evidence="16">
    <location>
        <position position="353"/>
    </location>
    <ligand>
        <name>ATP</name>
        <dbReference type="ChEBI" id="CHEBI:30616"/>
    </ligand>
</feature>
<dbReference type="InterPro" id="IPR023214">
    <property type="entry name" value="HAD_sf"/>
</dbReference>
<comment type="caution">
    <text evidence="18">The sequence shown here is derived from an EMBL/GenBank/DDBJ whole genome shotgun (WGS) entry which is preliminary data.</text>
</comment>
<feature type="transmembrane region" description="Helical" evidence="16">
    <location>
        <begin position="35"/>
        <end position="54"/>
    </location>
</feature>
<dbReference type="InterPro" id="IPR018303">
    <property type="entry name" value="ATPase_P-typ_P_site"/>
</dbReference>
<dbReference type="Pfam" id="PF00702">
    <property type="entry name" value="Hydrolase"/>
    <property type="match status" value="1"/>
</dbReference>
<evidence type="ECO:0000256" key="4">
    <source>
        <dbReference type="ARBA" id="ARBA00022538"/>
    </source>
</evidence>
<evidence type="ECO:0000256" key="9">
    <source>
        <dbReference type="ARBA" id="ARBA00022840"/>
    </source>
</evidence>
<dbReference type="SUPFAM" id="SSF81653">
    <property type="entry name" value="Calcium ATPase, transduction domain A"/>
    <property type="match status" value="1"/>
</dbReference>
<feature type="transmembrane region" description="Helical" evidence="16">
    <location>
        <begin position="222"/>
        <end position="243"/>
    </location>
</feature>
<protein>
    <recommendedName>
        <fullName evidence="16">Potassium-transporting ATPase ATP-binding subunit</fullName>
        <ecNumber evidence="16">7.2.2.6</ecNumber>
    </recommendedName>
    <alternativeName>
        <fullName evidence="16">ATP phosphohydrolase [potassium-transporting] B chain</fullName>
    </alternativeName>
    <alternativeName>
        <fullName evidence="16">Potassium-binding and translocating subunit B</fullName>
    </alternativeName>
    <alternativeName>
        <fullName evidence="16">Potassium-translocating ATPase B chain</fullName>
    </alternativeName>
</protein>
<evidence type="ECO:0000256" key="13">
    <source>
        <dbReference type="ARBA" id="ARBA00022989"/>
    </source>
</evidence>
<dbReference type="Pfam" id="PF00122">
    <property type="entry name" value="E1-E2_ATPase"/>
    <property type="match status" value="1"/>
</dbReference>
<keyword evidence="13 16" id="KW-1133">Transmembrane helix</keyword>
<keyword evidence="6 16" id="KW-0812">Transmembrane</keyword>
<dbReference type="InterPro" id="IPR006391">
    <property type="entry name" value="P-type_ATPase_bsu_IA"/>
</dbReference>
<evidence type="ECO:0000313" key="18">
    <source>
        <dbReference type="EMBL" id="MEJ8854908.1"/>
    </source>
</evidence>
<evidence type="ECO:0000256" key="12">
    <source>
        <dbReference type="ARBA" id="ARBA00022967"/>
    </source>
</evidence>
<dbReference type="InterPro" id="IPR044492">
    <property type="entry name" value="P_typ_ATPase_HD_dom"/>
</dbReference>
<evidence type="ECO:0000256" key="2">
    <source>
        <dbReference type="ARBA" id="ARBA00022448"/>
    </source>
</evidence>
<keyword evidence="19" id="KW-1185">Reference proteome</keyword>
<evidence type="ECO:0000256" key="11">
    <source>
        <dbReference type="ARBA" id="ARBA00022958"/>
    </source>
</evidence>
<dbReference type="InterPro" id="IPR023299">
    <property type="entry name" value="ATPase_P-typ_cyto_dom_N"/>
</dbReference>
<organism evidence="18 19">
    <name type="scientific">Variovorax robiniae</name>
    <dbReference type="NCBI Taxonomy" id="1836199"/>
    <lineage>
        <taxon>Bacteria</taxon>
        <taxon>Pseudomonadati</taxon>
        <taxon>Pseudomonadota</taxon>
        <taxon>Betaproteobacteria</taxon>
        <taxon>Burkholderiales</taxon>
        <taxon>Comamonadaceae</taxon>
        <taxon>Variovorax</taxon>
    </lineage>
</organism>
<evidence type="ECO:0000256" key="7">
    <source>
        <dbReference type="ARBA" id="ARBA00022723"/>
    </source>
</evidence>
<dbReference type="InterPro" id="IPR036412">
    <property type="entry name" value="HAD-like_sf"/>
</dbReference>
<dbReference type="PANTHER" id="PTHR43743:SF1">
    <property type="entry name" value="POTASSIUM-TRANSPORTING ATPASE ATP-BINDING SUBUNIT"/>
    <property type="match status" value="1"/>
</dbReference>
<feature type="transmembrane region" description="Helical" evidence="16">
    <location>
        <begin position="263"/>
        <end position="286"/>
    </location>
</feature>
<proteinExistence type="inferred from homology"/>
<feature type="binding site" evidence="16">
    <location>
        <position position="533"/>
    </location>
    <ligand>
        <name>Mg(2+)</name>
        <dbReference type="ChEBI" id="CHEBI:18420"/>
    </ligand>
</feature>
<dbReference type="SFLD" id="SFLDG00002">
    <property type="entry name" value="C1.7:_P-type_atpase_like"/>
    <property type="match status" value="1"/>
</dbReference>
<keyword evidence="9 16" id="KW-0067">ATP-binding</keyword>
<name>A0ABU8X543_9BURK</name>
<reference evidence="18 19" key="1">
    <citation type="submission" date="2024-03" db="EMBL/GenBank/DDBJ databases">
        <title>Novel species of the genus Variovorax.</title>
        <authorList>
            <person name="Liu Q."/>
            <person name="Xin Y.-H."/>
        </authorList>
    </citation>
    <scope>NUCLEOTIDE SEQUENCE [LARGE SCALE GENOMIC DNA]</scope>
    <source>
        <strain evidence="18 19">KACC 18901</strain>
    </source>
</reference>
<evidence type="ECO:0000256" key="6">
    <source>
        <dbReference type="ARBA" id="ARBA00022692"/>
    </source>
</evidence>
<dbReference type="Gene3D" id="3.40.1110.10">
    <property type="entry name" value="Calcium-transporting ATPase, cytoplasmic domain N"/>
    <property type="match status" value="1"/>
</dbReference>
<dbReference type="InterPro" id="IPR059000">
    <property type="entry name" value="ATPase_P-type_domA"/>
</dbReference>
<evidence type="ECO:0000256" key="1">
    <source>
        <dbReference type="ARBA" id="ARBA00004370"/>
    </source>
</evidence>
<evidence type="ECO:0000256" key="16">
    <source>
        <dbReference type="HAMAP-Rule" id="MF_00285"/>
    </source>
</evidence>
<keyword evidence="5 16" id="KW-0597">Phosphoprotein</keyword>
<dbReference type="InterPro" id="IPR008250">
    <property type="entry name" value="ATPase_P-typ_transduc_dom_A_sf"/>
</dbReference>
<dbReference type="SFLD" id="SFLDS00003">
    <property type="entry name" value="Haloacid_Dehalogenase"/>
    <property type="match status" value="1"/>
</dbReference>
<keyword evidence="14 16" id="KW-0406">Ion transport</keyword>
<dbReference type="NCBIfam" id="TIGR01497">
    <property type="entry name" value="kdpB"/>
    <property type="match status" value="1"/>
</dbReference>
<comment type="catalytic activity">
    <reaction evidence="16">
        <text>K(+)(out) + ATP + H2O = K(+)(in) + ADP + phosphate + H(+)</text>
        <dbReference type="Rhea" id="RHEA:16777"/>
        <dbReference type="ChEBI" id="CHEBI:15377"/>
        <dbReference type="ChEBI" id="CHEBI:15378"/>
        <dbReference type="ChEBI" id="CHEBI:29103"/>
        <dbReference type="ChEBI" id="CHEBI:30616"/>
        <dbReference type="ChEBI" id="CHEBI:43474"/>
        <dbReference type="ChEBI" id="CHEBI:456216"/>
        <dbReference type="EC" id="7.2.2.6"/>
    </reaction>
</comment>
<comment type="function">
    <text evidence="16">Part of the high-affinity ATP-driven potassium transport (or Kdp) system, which catalyzes the hydrolysis of ATP coupled with the electrogenic transport of potassium into the cytoplasm. This subunit is responsible for energy coupling to the transport system and for the release of the potassium ions to the cytoplasm.</text>
</comment>
<evidence type="ECO:0000256" key="8">
    <source>
        <dbReference type="ARBA" id="ARBA00022741"/>
    </source>
</evidence>
<keyword evidence="7 16" id="KW-0479">Metal-binding</keyword>
<feature type="transmembrane region" description="Helical" evidence="16">
    <location>
        <begin position="671"/>
        <end position="696"/>
    </location>
</feature>
<evidence type="ECO:0000256" key="10">
    <source>
        <dbReference type="ARBA" id="ARBA00022842"/>
    </source>
</evidence>
<gene>
    <name evidence="16 18" type="primary">kdpB</name>
    <name evidence="18" type="ORF">WKW79_10040</name>
</gene>
<dbReference type="RefSeq" id="WP_340334997.1">
    <property type="nucleotide sequence ID" value="NZ_JBBKZS010000003.1"/>
</dbReference>
<keyword evidence="2 16" id="KW-0813">Transport</keyword>
<dbReference type="Gene3D" id="3.40.50.1000">
    <property type="entry name" value="HAD superfamily/HAD-like"/>
    <property type="match status" value="1"/>
</dbReference>
<evidence type="ECO:0000313" key="19">
    <source>
        <dbReference type="Proteomes" id="UP001367030"/>
    </source>
</evidence>
<keyword evidence="4 16" id="KW-0633">Potassium transport</keyword>
<dbReference type="PANTHER" id="PTHR43743">
    <property type="entry name" value="POTASSIUM-TRANSPORTING ATPASE ATP-BINDING SUBUNIT"/>
    <property type="match status" value="1"/>
</dbReference>
<evidence type="ECO:0000256" key="3">
    <source>
        <dbReference type="ARBA" id="ARBA00022475"/>
    </source>
</evidence>
<feature type="domain" description="P-type ATPase A" evidence="17">
    <location>
        <begin position="125"/>
        <end position="211"/>
    </location>
</feature>
<feature type="binding site" evidence="16">
    <location>
        <begin position="383"/>
        <end position="390"/>
    </location>
    <ligand>
        <name>ATP</name>
        <dbReference type="ChEBI" id="CHEBI:30616"/>
    </ligand>
</feature>
<evidence type="ECO:0000256" key="5">
    <source>
        <dbReference type="ARBA" id="ARBA00022553"/>
    </source>
</evidence>
<feature type="transmembrane region" description="Helical" evidence="16">
    <location>
        <begin position="599"/>
        <end position="617"/>
    </location>
</feature>
<keyword evidence="10 16" id="KW-0460">Magnesium</keyword>
<feature type="active site" description="4-aspartylphosphate intermediate" evidence="16">
    <location>
        <position position="316"/>
    </location>
</feature>
<comment type="subcellular location">
    <subcellularLocation>
        <location evidence="16">Cell membrane</location>
        <topology evidence="16">Multi-pass membrane protein</topology>
    </subcellularLocation>
    <subcellularLocation>
        <location evidence="1">Membrane</location>
    </subcellularLocation>
</comment>
<feature type="binding site" evidence="16">
    <location>
        <position position="357"/>
    </location>
    <ligand>
        <name>ATP</name>
        <dbReference type="ChEBI" id="CHEBI:30616"/>
    </ligand>
</feature>
<evidence type="ECO:0000256" key="15">
    <source>
        <dbReference type="ARBA" id="ARBA00023136"/>
    </source>
</evidence>